<sequence>MKIDRLLEILILLMNRKHIQAKELASRFEVSTRTIYRDIETLSLAGIPVQMTRGRSGGISLMSHFTLAKIPVTPKEKHVIQLALQNLKTTHFPEINPLMQKFTALWEAEEHDWIVIDPAEYGAPPERNELFDLMKYCILEQRKLAFTYHNSNRETTTREIAPIKLWYRGNAWYVFGYCFLRQAYRLFHVHRISDPHVTTHFEPMNAENIFTTFREQATTPAPKIDVTLEFSNAVYYRLLPIFPVDILEQKSGHIQVKTKIPKTDWLYSFLLSFGPDVKIVAPDELRVEIQTNLEKAIQNYQS</sequence>
<protein>
    <recommendedName>
        <fullName evidence="3">HTH deoR-type domain-containing protein</fullName>
    </recommendedName>
</protein>
<comment type="caution">
    <text evidence="4">The sequence shown here is derived from an EMBL/GenBank/DDBJ whole genome shotgun (WGS) entry which is preliminary data.</text>
</comment>
<organism evidence="4 5">
    <name type="scientific">Listeria booriae</name>
    <dbReference type="NCBI Taxonomy" id="1552123"/>
    <lineage>
        <taxon>Bacteria</taxon>
        <taxon>Bacillati</taxon>
        <taxon>Bacillota</taxon>
        <taxon>Bacilli</taxon>
        <taxon>Bacillales</taxon>
        <taxon>Listeriaceae</taxon>
        <taxon>Listeria</taxon>
    </lineage>
</organism>
<feature type="domain" description="HTH deoR-type" evidence="3">
    <location>
        <begin position="2"/>
        <end position="60"/>
    </location>
</feature>
<dbReference type="SUPFAM" id="SSF46785">
    <property type="entry name" value="Winged helix' DNA-binding domain"/>
    <property type="match status" value="1"/>
</dbReference>
<dbReference type="Pfam" id="PF25583">
    <property type="entry name" value="WCX"/>
    <property type="match status" value="1"/>
</dbReference>
<dbReference type="InterPro" id="IPR051534">
    <property type="entry name" value="CBASS_pafABC_assoc_protein"/>
</dbReference>
<dbReference type="InterPro" id="IPR001034">
    <property type="entry name" value="DeoR_HTH"/>
</dbReference>
<dbReference type="InterPro" id="IPR026881">
    <property type="entry name" value="WYL_dom"/>
</dbReference>
<evidence type="ECO:0000259" key="3">
    <source>
        <dbReference type="PROSITE" id="PS51000"/>
    </source>
</evidence>
<dbReference type="PIRSF" id="PIRSF016838">
    <property type="entry name" value="PafC"/>
    <property type="match status" value="1"/>
</dbReference>
<dbReference type="eggNOG" id="COG2378">
    <property type="taxonomic scope" value="Bacteria"/>
</dbReference>
<evidence type="ECO:0000256" key="2">
    <source>
        <dbReference type="ARBA" id="ARBA00023163"/>
    </source>
</evidence>
<dbReference type="AlphaFoldDB" id="A0A099VXZ8"/>
<dbReference type="Proteomes" id="UP000029844">
    <property type="component" value="Unassembled WGS sequence"/>
</dbReference>
<evidence type="ECO:0000256" key="1">
    <source>
        <dbReference type="ARBA" id="ARBA00023015"/>
    </source>
</evidence>
<dbReference type="STRING" id="1552123.EP57_14735"/>
<keyword evidence="5" id="KW-1185">Reference proteome</keyword>
<evidence type="ECO:0000313" key="5">
    <source>
        <dbReference type="Proteomes" id="UP000029844"/>
    </source>
</evidence>
<dbReference type="InterPro" id="IPR013196">
    <property type="entry name" value="HTH_11"/>
</dbReference>
<reference evidence="4 5" key="1">
    <citation type="submission" date="2014-05" db="EMBL/GenBank/DDBJ databases">
        <title>Novel Listeriaceae from food processing environments.</title>
        <authorList>
            <person name="den Bakker H.C."/>
        </authorList>
    </citation>
    <scope>NUCLEOTIDE SEQUENCE [LARGE SCALE GENOMIC DNA]</scope>
    <source>
        <strain evidence="4 5">FSL A5-0281</strain>
    </source>
</reference>
<dbReference type="InterPro" id="IPR028349">
    <property type="entry name" value="PafC-like"/>
</dbReference>
<dbReference type="EMBL" id="JNFA01000029">
    <property type="protein sequence ID" value="KGL38424.1"/>
    <property type="molecule type" value="Genomic_DNA"/>
</dbReference>
<dbReference type="Pfam" id="PF08279">
    <property type="entry name" value="HTH_11"/>
    <property type="match status" value="1"/>
</dbReference>
<dbReference type="Pfam" id="PF13280">
    <property type="entry name" value="WYL"/>
    <property type="match status" value="1"/>
</dbReference>
<keyword evidence="2" id="KW-0804">Transcription</keyword>
<name>A0A099VXZ8_9LIST</name>
<dbReference type="OrthoDB" id="9815009at2"/>
<proteinExistence type="predicted"/>
<dbReference type="InterPro" id="IPR057727">
    <property type="entry name" value="WCX_dom"/>
</dbReference>
<dbReference type="PANTHER" id="PTHR34580">
    <property type="match status" value="1"/>
</dbReference>
<dbReference type="InterPro" id="IPR036388">
    <property type="entry name" value="WH-like_DNA-bd_sf"/>
</dbReference>
<dbReference type="PROSITE" id="PS52050">
    <property type="entry name" value="WYL"/>
    <property type="match status" value="1"/>
</dbReference>
<accession>A0A099VXZ8</accession>
<keyword evidence="1" id="KW-0805">Transcription regulation</keyword>
<gene>
    <name evidence="4" type="ORF">EP57_14735</name>
</gene>
<dbReference type="RefSeq" id="WP_036087778.1">
    <property type="nucleotide sequence ID" value="NZ_CBCSHQ010000007.1"/>
</dbReference>
<evidence type="ECO:0000313" key="4">
    <source>
        <dbReference type="EMBL" id="KGL38424.1"/>
    </source>
</evidence>
<dbReference type="InterPro" id="IPR036390">
    <property type="entry name" value="WH_DNA-bd_sf"/>
</dbReference>
<dbReference type="GeneID" id="58718597"/>
<dbReference type="PANTHER" id="PTHR34580:SF1">
    <property type="entry name" value="PROTEIN PAFC"/>
    <property type="match status" value="1"/>
</dbReference>
<dbReference type="SMART" id="SM00420">
    <property type="entry name" value="HTH_DEOR"/>
    <property type="match status" value="1"/>
</dbReference>
<dbReference type="GO" id="GO:0003700">
    <property type="term" value="F:DNA-binding transcription factor activity"/>
    <property type="evidence" value="ECO:0007669"/>
    <property type="project" value="InterPro"/>
</dbReference>
<dbReference type="Gene3D" id="1.10.10.10">
    <property type="entry name" value="Winged helix-like DNA-binding domain superfamily/Winged helix DNA-binding domain"/>
    <property type="match status" value="1"/>
</dbReference>
<dbReference type="PROSITE" id="PS51000">
    <property type="entry name" value="HTH_DEOR_2"/>
    <property type="match status" value="1"/>
</dbReference>